<dbReference type="Proteomes" id="UP000219338">
    <property type="component" value="Unassembled WGS sequence"/>
</dbReference>
<dbReference type="EMBL" id="FUEG01000016">
    <property type="protein sequence ID" value="SJL12062.1"/>
    <property type="molecule type" value="Genomic_DNA"/>
</dbReference>
<sequence length="157" mass="17934">MLDFAPMSGGPERRQTSLRYVAAAICTCSGPQRQSDETANALSALAMTWFARFLWIFHMHRSYKKYSNEANPSGQATPTLVEMSGFMFDELGNRTSTMTKQDLKRQRHLCPITAFGHREYYARRLSDYPDLDLAEIENSHIFKRAAAKFNLDNPKDS</sequence>
<dbReference type="STRING" id="47428.A0A284RTJ9"/>
<dbReference type="AlphaFoldDB" id="A0A284RTJ9"/>
<reference evidence="2" key="1">
    <citation type="journal article" date="2017" name="Nat. Ecol. Evol.">
        <title>Genome expansion and lineage-specific genetic innovations in the forest pathogenic fungi Armillaria.</title>
        <authorList>
            <person name="Sipos G."/>
            <person name="Prasanna A.N."/>
            <person name="Walter M.C."/>
            <person name="O'Connor E."/>
            <person name="Balint B."/>
            <person name="Krizsan K."/>
            <person name="Kiss B."/>
            <person name="Hess J."/>
            <person name="Varga T."/>
            <person name="Slot J."/>
            <person name="Riley R."/>
            <person name="Boka B."/>
            <person name="Rigling D."/>
            <person name="Barry K."/>
            <person name="Lee J."/>
            <person name="Mihaltcheva S."/>
            <person name="LaButti K."/>
            <person name="Lipzen A."/>
            <person name="Waldron R."/>
            <person name="Moloney N.M."/>
            <person name="Sperisen C."/>
            <person name="Kredics L."/>
            <person name="Vagvoelgyi C."/>
            <person name="Patrignani A."/>
            <person name="Fitzpatrick D."/>
            <person name="Nagy I."/>
            <person name="Doyle S."/>
            <person name="Anderson J.B."/>
            <person name="Grigoriev I.V."/>
            <person name="Gueldener U."/>
            <person name="Muensterkoetter M."/>
            <person name="Nagy L.G."/>
        </authorList>
    </citation>
    <scope>NUCLEOTIDE SEQUENCE [LARGE SCALE GENOMIC DNA]</scope>
    <source>
        <strain evidence="2">C18/9</strain>
    </source>
</reference>
<keyword evidence="2" id="KW-1185">Reference proteome</keyword>
<evidence type="ECO:0000313" key="1">
    <source>
        <dbReference type="EMBL" id="SJL12062.1"/>
    </source>
</evidence>
<proteinExistence type="predicted"/>
<evidence type="ECO:0000313" key="2">
    <source>
        <dbReference type="Proteomes" id="UP000219338"/>
    </source>
</evidence>
<dbReference type="OrthoDB" id="2980645at2759"/>
<protein>
    <submittedName>
        <fullName evidence="1">Uncharacterized protein</fullName>
    </submittedName>
</protein>
<organism evidence="1 2">
    <name type="scientific">Armillaria ostoyae</name>
    <name type="common">Armillaria root rot fungus</name>
    <dbReference type="NCBI Taxonomy" id="47428"/>
    <lineage>
        <taxon>Eukaryota</taxon>
        <taxon>Fungi</taxon>
        <taxon>Dikarya</taxon>
        <taxon>Basidiomycota</taxon>
        <taxon>Agaricomycotina</taxon>
        <taxon>Agaricomycetes</taxon>
        <taxon>Agaricomycetidae</taxon>
        <taxon>Agaricales</taxon>
        <taxon>Marasmiineae</taxon>
        <taxon>Physalacriaceae</taxon>
        <taxon>Armillaria</taxon>
    </lineage>
</organism>
<name>A0A284RTJ9_ARMOS</name>
<gene>
    <name evidence="1" type="ORF">ARMOST_15483</name>
</gene>
<accession>A0A284RTJ9</accession>